<gene>
    <name evidence="3" type="ORF">AWC04_10850</name>
</gene>
<dbReference type="InterPro" id="IPR032407">
    <property type="entry name" value="MHB"/>
</dbReference>
<protein>
    <submittedName>
        <fullName evidence="3">Uncharacterized protein</fullName>
    </submittedName>
</protein>
<sequence>MSFLIRSGVAGLAVGAALFGAAGLAAADDTPAPPNCTAADLAGVMGGVNIATSAYLHTHPQVNDFLTSLKGLPREEVATRMREFGESHPQERDELKGIRQPAADFHDRCG</sequence>
<keyword evidence="4" id="KW-1185">Reference proteome</keyword>
<dbReference type="OrthoDB" id="7448035at2"/>
<dbReference type="AlphaFoldDB" id="A0A1X1RCV0"/>
<feature type="chain" id="PRO_5043433559" evidence="2">
    <location>
        <begin position="28"/>
        <end position="110"/>
    </location>
</feature>
<dbReference type="Gene3D" id="1.20.20.20">
    <property type="entry name" value="Haemophore, haem-binding domain"/>
    <property type="match status" value="1"/>
</dbReference>
<dbReference type="RefSeq" id="WP_085095980.1">
    <property type="nucleotide sequence ID" value="NZ_AP022603.1"/>
</dbReference>
<dbReference type="NCBIfam" id="TIGR04529">
    <property type="entry name" value="MTB_hemophore"/>
    <property type="match status" value="1"/>
</dbReference>
<evidence type="ECO:0000313" key="4">
    <source>
        <dbReference type="Proteomes" id="UP000193484"/>
    </source>
</evidence>
<organism evidence="3 4">
    <name type="scientific">Mycolicibacterium fallax</name>
    <name type="common">Mycobacterium fallax</name>
    <dbReference type="NCBI Taxonomy" id="1793"/>
    <lineage>
        <taxon>Bacteria</taxon>
        <taxon>Bacillati</taxon>
        <taxon>Actinomycetota</taxon>
        <taxon>Actinomycetes</taxon>
        <taxon>Mycobacteriales</taxon>
        <taxon>Mycobacteriaceae</taxon>
        <taxon>Mycolicibacterium</taxon>
    </lineage>
</organism>
<name>A0A1X1RCV0_MYCFA</name>
<evidence type="ECO:0000256" key="2">
    <source>
        <dbReference type="SAM" id="SignalP"/>
    </source>
</evidence>
<dbReference type="Proteomes" id="UP000193484">
    <property type="component" value="Unassembled WGS sequence"/>
</dbReference>
<dbReference type="STRING" id="1793.AWC04_10850"/>
<keyword evidence="2" id="KW-0732">Signal</keyword>
<feature type="signal peptide" evidence="2">
    <location>
        <begin position="1"/>
        <end position="27"/>
    </location>
</feature>
<feature type="compositionally biased region" description="Basic and acidic residues" evidence="1">
    <location>
        <begin position="84"/>
        <end position="97"/>
    </location>
</feature>
<evidence type="ECO:0000313" key="3">
    <source>
        <dbReference type="EMBL" id="ORV03125.1"/>
    </source>
</evidence>
<comment type="caution">
    <text evidence="3">The sequence shown here is derived from an EMBL/GenBank/DDBJ whole genome shotgun (WGS) entry which is preliminary data.</text>
</comment>
<dbReference type="Pfam" id="PF16525">
    <property type="entry name" value="MHB"/>
    <property type="match status" value="1"/>
</dbReference>
<accession>A0A1X1RCV0</accession>
<dbReference type="EMBL" id="LQOJ01000039">
    <property type="protein sequence ID" value="ORV03125.1"/>
    <property type="molecule type" value="Genomic_DNA"/>
</dbReference>
<dbReference type="GO" id="GO:0020037">
    <property type="term" value="F:heme binding"/>
    <property type="evidence" value="ECO:0007669"/>
    <property type="project" value="InterPro"/>
</dbReference>
<reference evidence="3 4" key="1">
    <citation type="submission" date="2016-01" db="EMBL/GenBank/DDBJ databases">
        <title>The new phylogeny of the genus Mycobacterium.</title>
        <authorList>
            <person name="Tarcisio F."/>
            <person name="Conor M."/>
            <person name="Antonella G."/>
            <person name="Elisabetta G."/>
            <person name="Giulia F.S."/>
            <person name="Sara T."/>
            <person name="Anna F."/>
            <person name="Clotilde B."/>
            <person name="Roberto B."/>
            <person name="Veronica D.S."/>
            <person name="Fabio R."/>
            <person name="Monica P."/>
            <person name="Olivier J."/>
            <person name="Enrico T."/>
            <person name="Nicola S."/>
        </authorList>
    </citation>
    <scope>NUCLEOTIDE SEQUENCE [LARGE SCALE GENOMIC DNA]</scope>
    <source>
        <strain evidence="3 4">DSM 44179</strain>
    </source>
</reference>
<proteinExistence type="predicted"/>
<evidence type="ECO:0000256" key="1">
    <source>
        <dbReference type="SAM" id="MobiDB-lite"/>
    </source>
</evidence>
<feature type="region of interest" description="Disordered" evidence="1">
    <location>
        <begin position="84"/>
        <end position="110"/>
    </location>
</feature>
<dbReference type="InterPro" id="IPR038378">
    <property type="entry name" value="MHB_sf"/>
</dbReference>